<evidence type="ECO:0000313" key="2">
    <source>
        <dbReference type="EMBL" id="GGZ20986.1"/>
    </source>
</evidence>
<keyword evidence="3" id="KW-1185">Reference proteome</keyword>
<gene>
    <name evidence="2" type="ORF">GCM10010387_12500</name>
</gene>
<name>A0A918PTT5_9ACTN</name>
<feature type="compositionally biased region" description="Polar residues" evidence="1">
    <location>
        <begin position="13"/>
        <end position="24"/>
    </location>
</feature>
<dbReference type="Proteomes" id="UP000630936">
    <property type="component" value="Unassembled WGS sequence"/>
</dbReference>
<feature type="region of interest" description="Disordered" evidence="1">
    <location>
        <begin position="1"/>
        <end position="53"/>
    </location>
</feature>
<sequence>MAGGSTAPVCRPSWQQPGSRTRQSGPPRDPRTSHRRAGTHPDTTEAQEPATARGAVAIIANHQGRLLLAPGRLDALTIPPFIRDGITASRPPGPPDQPLAPGGARVGP</sequence>
<organism evidence="2 3">
    <name type="scientific">Streptomyces inusitatus</name>
    <dbReference type="NCBI Taxonomy" id="68221"/>
    <lineage>
        <taxon>Bacteria</taxon>
        <taxon>Bacillati</taxon>
        <taxon>Actinomycetota</taxon>
        <taxon>Actinomycetes</taxon>
        <taxon>Kitasatosporales</taxon>
        <taxon>Streptomycetaceae</taxon>
        <taxon>Streptomyces</taxon>
    </lineage>
</organism>
<dbReference type="AlphaFoldDB" id="A0A918PTT5"/>
<dbReference type="EMBL" id="BMWG01000002">
    <property type="protein sequence ID" value="GGZ20986.1"/>
    <property type="molecule type" value="Genomic_DNA"/>
</dbReference>
<proteinExistence type="predicted"/>
<evidence type="ECO:0000313" key="3">
    <source>
        <dbReference type="Proteomes" id="UP000630936"/>
    </source>
</evidence>
<feature type="compositionally biased region" description="Low complexity" evidence="1">
    <location>
        <begin position="99"/>
        <end position="108"/>
    </location>
</feature>
<evidence type="ECO:0000256" key="1">
    <source>
        <dbReference type="SAM" id="MobiDB-lite"/>
    </source>
</evidence>
<accession>A0A918PTT5</accession>
<feature type="region of interest" description="Disordered" evidence="1">
    <location>
        <begin position="83"/>
        <end position="108"/>
    </location>
</feature>
<reference evidence="2" key="1">
    <citation type="journal article" date="2014" name="Int. J. Syst. Evol. Microbiol.">
        <title>Complete genome sequence of Corynebacterium casei LMG S-19264T (=DSM 44701T), isolated from a smear-ripened cheese.</title>
        <authorList>
            <consortium name="US DOE Joint Genome Institute (JGI-PGF)"/>
            <person name="Walter F."/>
            <person name="Albersmeier A."/>
            <person name="Kalinowski J."/>
            <person name="Ruckert C."/>
        </authorList>
    </citation>
    <scope>NUCLEOTIDE SEQUENCE</scope>
    <source>
        <strain evidence="2">JCM 4988</strain>
    </source>
</reference>
<reference evidence="2" key="2">
    <citation type="submission" date="2020-09" db="EMBL/GenBank/DDBJ databases">
        <authorList>
            <person name="Sun Q."/>
            <person name="Ohkuma M."/>
        </authorList>
    </citation>
    <scope>NUCLEOTIDE SEQUENCE</scope>
    <source>
        <strain evidence="2">JCM 4988</strain>
    </source>
</reference>
<protein>
    <submittedName>
        <fullName evidence="2">Uncharacterized protein</fullName>
    </submittedName>
</protein>
<comment type="caution">
    <text evidence="2">The sequence shown here is derived from an EMBL/GenBank/DDBJ whole genome shotgun (WGS) entry which is preliminary data.</text>
</comment>